<evidence type="ECO:0000256" key="4">
    <source>
        <dbReference type="RuleBase" id="RU003690"/>
    </source>
</evidence>
<comment type="similarity">
    <text evidence="1 4">Belongs to the glycosyl hydrolase 1 family.</text>
</comment>
<dbReference type="PRINTS" id="PR00131">
    <property type="entry name" value="GLHYDRLASE1"/>
</dbReference>
<dbReference type="AlphaFoldDB" id="A0A9D4V5B2"/>
<evidence type="ECO:0000313" key="6">
    <source>
        <dbReference type="Proteomes" id="UP000886520"/>
    </source>
</evidence>
<dbReference type="FunFam" id="3.20.20.80:FF:000041">
    <property type="entry name" value="Beta-glucosidase 7"/>
    <property type="match status" value="1"/>
</dbReference>
<dbReference type="InterPro" id="IPR001360">
    <property type="entry name" value="Glyco_hydro_1"/>
</dbReference>
<dbReference type="Gene3D" id="3.20.20.80">
    <property type="entry name" value="Glycosidases"/>
    <property type="match status" value="1"/>
</dbReference>
<dbReference type="EMBL" id="JABFUD020000005">
    <property type="protein sequence ID" value="KAI5080085.1"/>
    <property type="molecule type" value="Genomic_DNA"/>
</dbReference>
<dbReference type="PANTHER" id="PTHR10353:SF36">
    <property type="entry name" value="LP05116P"/>
    <property type="match status" value="1"/>
</dbReference>
<dbReference type="PANTHER" id="PTHR10353">
    <property type="entry name" value="GLYCOSYL HYDROLASE"/>
    <property type="match status" value="1"/>
</dbReference>
<protein>
    <recommendedName>
        <fullName evidence="7">Beta-glucosidase</fullName>
    </recommendedName>
</protein>
<organism evidence="5 6">
    <name type="scientific">Adiantum capillus-veneris</name>
    <name type="common">Maidenhair fern</name>
    <dbReference type="NCBI Taxonomy" id="13818"/>
    <lineage>
        <taxon>Eukaryota</taxon>
        <taxon>Viridiplantae</taxon>
        <taxon>Streptophyta</taxon>
        <taxon>Embryophyta</taxon>
        <taxon>Tracheophyta</taxon>
        <taxon>Polypodiopsida</taxon>
        <taxon>Polypodiidae</taxon>
        <taxon>Polypodiales</taxon>
        <taxon>Pteridineae</taxon>
        <taxon>Pteridaceae</taxon>
        <taxon>Vittarioideae</taxon>
        <taxon>Adiantum</taxon>
    </lineage>
</organism>
<evidence type="ECO:0008006" key="7">
    <source>
        <dbReference type="Google" id="ProtNLM"/>
    </source>
</evidence>
<accession>A0A9D4V5B2</accession>
<gene>
    <name evidence="5" type="ORF">GOP47_0005564</name>
</gene>
<name>A0A9D4V5B2_ADICA</name>
<evidence type="ECO:0000256" key="2">
    <source>
        <dbReference type="ARBA" id="ARBA00022801"/>
    </source>
</evidence>
<reference evidence="5 6" key="1">
    <citation type="submission" date="2021-01" db="EMBL/GenBank/DDBJ databases">
        <title>Adiantum capillus-veneris genome.</title>
        <authorList>
            <person name="Fang Y."/>
            <person name="Liao Q."/>
        </authorList>
    </citation>
    <scope>NUCLEOTIDE SEQUENCE [LARGE SCALE GENOMIC DNA]</scope>
    <source>
        <strain evidence="5">H3</strain>
        <tissue evidence="5">Leaf</tissue>
    </source>
</reference>
<dbReference type="Proteomes" id="UP000886520">
    <property type="component" value="Chromosome 5"/>
</dbReference>
<dbReference type="Pfam" id="PF00232">
    <property type="entry name" value="Glyco_hydro_1"/>
    <property type="match status" value="1"/>
</dbReference>
<evidence type="ECO:0000256" key="1">
    <source>
        <dbReference type="ARBA" id="ARBA00010838"/>
    </source>
</evidence>
<keyword evidence="2" id="KW-0378">Hydrolase</keyword>
<dbReference type="GO" id="GO:0005975">
    <property type="term" value="P:carbohydrate metabolic process"/>
    <property type="evidence" value="ECO:0007669"/>
    <property type="project" value="InterPro"/>
</dbReference>
<sequence length="609" mass="67560">MSKYASPRVLVLLTSQRNGDWTVEATGNSMRAEYSWAPTRLLLPPLPLPHGSTALSPYKSSNPQPSPTPSMAMAISTFFPLFFCLSGLATALSTLPPTLQESNGALSGPTFPNNTYIDRSFFPSDFVFGALTLAVKHEGSAAGKVDSIWDTYALVDGVVLDGTIPGNTGDQYSRYAEDIEDMATMGMDAFRFSIAWTRIFPNSSETPNAEAIDHYNAMIDKLIEKGIEPHVTLWAEDHPQALEDAYGGLLSPLFIDDFVAFANVCFAEFGDRVKYWVTFDEPNDYVGLAYASSQSPPGRCTPGVYLHGNCTQGDSSTEPYMVAHHILLAHAAVAKLYKDSYKAAHGGYIGIALWFKWYEPLNTTETIDLEAAKRAQDFYFGWFMDPLVSGDYPQTMRTMLGPRLPSFTEEEASDLRGSLDFVGINAVTATYVTNGTALQDTYDGYFEDMRIATSPYKDGVPIGEGENEYSVPWCFQKIVSYMKDKYGNPPMYITETGWGITTAPTFDETLNDTERVEYFYSYYSTLAEAIRSGGNVRGVFAWSLIDGFEFFLGLKVRFGLLYVDENMARFPRLSAFWHQQLLTSNTTASFDSRLVSDNNGETTSPLYDS</sequence>
<dbReference type="OrthoDB" id="1898290at2759"/>
<keyword evidence="6" id="KW-1185">Reference proteome</keyword>
<evidence type="ECO:0000256" key="3">
    <source>
        <dbReference type="ARBA" id="ARBA00023295"/>
    </source>
</evidence>
<comment type="caution">
    <text evidence="5">The sequence shown here is derived from an EMBL/GenBank/DDBJ whole genome shotgun (WGS) entry which is preliminary data.</text>
</comment>
<dbReference type="GO" id="GO:0008422">
    <property type="term" value="F:beta-glucosidase activity"/>
    <property type="evidence" value="ECO:0007669"/>
    <property type="project" value="TreeGrafter"/>
</dbReference>
<keyword evidence="3" id="KW-0326">Glycosidase</keyword>
<proteinExistence type="inferred from homology"/>
<dbReference type="InterPro" id="IPR017853">
    <property type="entry name" value="GH"/>
</dbReference>
<dbReference type="SUPFAM" id="SSF51445">
    <property type="entry name" value="(Trans)glycosidases"/>
    <property type="match status" value="1"/>
</dbReference>
<evidence type="ECO:0000313" key="5">
    <source>
        <dbReference type="EMBL" id="KAI5080085.1"/>
    </source>
</evidence>